<gene>
    <name evidence="1" type="ORF">BSIN_0149</name>
</gene>
<protein>
    <submittedName>
        <fullName evidence="1">Uncharacterized protein</fullName>
    </submittedName>
</protein>
<evidence type="ECO:0000313" key="2">
    <source>
        <dbReference type="Proteomes" id="UP000198460"/>
    </source>
</evidence>
<organism evidence="1 2">
    <name type="scientific">Burkholderia singularis</name>
    <dbReference type="NCBI Taxonomy" id="1503053"/>
    <lineage>
        <taxon>Bacteria</taxon>
        <taxon>Pseudomonadati</taxon>
        <taxon>Pseudomonadota</taxon>
        <taxon>Betaproteobacteria</taxon>
        <taxon>Burkholderiales</taxon>
        <taxon>Burkholderiaceae</taxon>
        <taxon>Burkholderia</taxon>
        <taxon>pseudomallei group</taxon>
    </lineage>
</organism>
<proteinExistence type="predicted"/>
<dbReference type="AlphaFoldDB" id="A0A238H2B9"/>
<accession>A0A238H2B9</accession>
<dbReference type="EMBL" id="FXAN01000040">
    <property type="protein sequence ID" value="SMF99419.1"/>
    <property type="molecule type" value="Genomic_DNA"/>
</dbReference>
<dbReference type="Proteomes" id="UP000198460">
    <property type="component" value="Unassembled WGS sequence"/>
</dbReference>
<evidence type="ECO:0000313" key="1">
    <source>
        <dbReference type="EMBL" id="SMF99419.1"/>
    </source>
</evidence>
<reference evidence="1 2" key="1">
    <citation type="submission" date="2017-04" db="EMBL/GenBank/DDBJ databases">
        <authorList>
            <person name="Afonso C.L."/>
            <person name="Miller P.J."/>
            <person name="Scott M.A."/>
            <person name="Spackman E."/>
            <person name="Goraichik I."/>
            <person name="Dimitrov K.M."/>
            <person name="Suarez D.L."/>
            <person name="Swayne D.E."/>
        </authorList>
    </citation>
    <scope>NUCLEOTIDE SEQUENCE [LARGE SCALE GENOMIC DNA]</scope>
    <source>
        <strain evidence="1">LMG 28154</strain>
    </source>
</reference>
<sequence>MIGSGYLFNFISFDFDFVQAVRAVCLREPICAIAIAVAYPAPELALFFSLRF</sequence>
<name>A0A238H2B9_9BURK</name>